<dbReference type="Proteomes" id="UP000734854">
    <property type="component" value="Unassembled WGS sequence"/>
</dbReference>
<comment type="subcellular location">
    <subcellularLocation>
        <location evidence="1">Nucleus</location>
    </subcellularLocation>
</comment>
<evidence type="ECO:0000256" key="4">
    <source>
        <dbReference type="ARBA" id="ARBA00023163"/>
    </source>
</evidence>
<name>A0A8J5ET23_ZINOF</name>
<dbReference type="SUPFAM" id="SSF101941">
    <property type="entry name" value="NAC domain"/>
    <property type="match status" value="1"/>
</dbReference>
<feature type="region of interest" description="Disordered" evidence="6">
    <location>
        <begin position="225"/>
        <end position="250"/>
    </location>
</feature>
<dbReference type="FunFam" id="2.170.150.80:FF:000005">
    <property type="entry name" value="NAC transcription factor 56"/>
    <property type="match status" value="1"/>
</dbReference>
<evidence type="ECO:0000256" key="5">
    <source>
        <dbReference type="ARBA" id="ARBA00023242"/>
    </source>
</evidence>
<evidence type="ECO:0000256" key="2">
    <source>
        <dbReference type="ARBA" id="ARBA00023015"/>
    </source>
</evidence>
<gene>
    <name evidence="8" type="ORF">ZIOFF_074662</name>
</gene>
<dbReference type="Gene3D" id="2.170.150.80">
    <property type="entry name" value="NAC domain"/>
    <property type="match status" value="1"/>
</dbReference>
<proteinExistence type="predicted"/>
<dbReference type="PANTHER" id="PTHR31719:SF201">
    <property type="entry name" value="NAC TRANSCRIPTION FACTOR 47"/>
    <property type="match status" value="1"/>
</dbReference>
<keyword evidence="5" id="KW-0539">Nucleus</keyword>
<dbReference type="GO" id="GO:0006355">
    <property type="term" value="P:regulation of DNA-templated transcription"/>
    <property type="evidence" value="ECO:0007669"/>
    <property type="project" value="InterPro"/>
</dbReference>
<dbReference type="PANTHER" id="PTHR31719">
    <property type="entry name" value="NAC TRANSCRIPTION FACTOR 56"/>
    <property type="match status" value="1"/>
</dbReference>
<accession>A0A8J5ET23</accession>
<organism evidence="8 9">
    <name type="scientific">Zingiber officinale</name>
    <name type="common">Ginger</name>
    <name type="synonym">Amomum zingiber</name>
    <dbReference type="NCBI Taxonomy" id="94328"/>
    <lineage>
        <taxon>Eukaryota</taxon>
        <taxon>Viridiplantae</taxon>
        <taxon>Streptophyta</taxon>
        <taxon>Embryophyta</taxon>
        <taxon>Tracheophyta</taxon>
        <taxon>Spermatophyta</taxon>
        <taxon>Magnoliopsida</taxon>
        <taxon>Liliopsida</taxon>
        <taxon>Zingiberales</taxon>
        <taxon>Zingiberaceae</taxon>
        <taxon>Zingiber</taxon>
    </lineage>
</organism>
<evidence type="ECO:0000313" key="9">
    <source>
        <dbReference type="Proteomes" id="UP000734854"/>
    </source>
</evidence>
<reference evidence="8 9" key="1">
    <citation type="submission" date="2020-08" db="EMBL/GenBank/DDBJ databases">
        <title>Plant Genome Project.</title>
        <authorList>
            <person name="Zhang R.-G."/>
        </authorList>
    </citation>
    <scope>NUCLEOTIDE SEQUENCE [LARGE SCALE GENOMIC DNA]</scope>
    <source>
        <tissue evidence="8">Rhizome</tissue>
    </source>
</reference>
<sequence length="364" mass="41309">MSNATSFARRLSLNSSVAHRKAANATDVPARYATKSHLDIATPRQQKPALPMLSNPASMLLPPGFRFHPTDEELILHYLGKRAAALPCPVSIIAEVNIYKFDPWDLPAKAWFGEKEWYFFTPRDRKYPNGLRPNRAAGKGYWKATGTDKPIVSSKGNENIGVKKALVFYTGKPPKGTKTDWIMHEYRVVHAHKKRSNNCKAMKLRDSMRLDDWVLCRIYKKSNTQEAEKESSSSAEDVDVSINASPPRTTTSLRDSILNLPKTYSFSELMSAVDHPEISQLLEHPYDALGLWNNSFSQDASHSSFLIETDPSVLMTENNNNSLKRPFRTNHWFQEELKISPAEKKPRTETNLNLQVMVPVHHLH</sequence>
<keyword evidence="9" id="KW-1185">Reference proteome</keyword>
<feature type="domain" description="NAC" evidence="7">
    <location>
        <begin position="61"/>
        <end position="221"/>
    </location>
</feature>
<dbReference type="GO" id="GO:0003677">
    <property type="term" value="F:DNA binding"/>
    <property type="evidence" value="ECO:0007669"/>
    <property type="project" value="UniProtKB-KW"/>
</dbReference>
<dbReference type="GO" id="GO:0048608">
    <property type="term" value="P:reproductive structure development"/>
    <property type="evidence" value="ECO:0007669"/>
    <property type="project" value="UniProtKB-ARBA"/>
</dbReference>
<dbReference type="EMBL" id="JACMSC010000040">
    <property type="protein sequence ID" value="KAG6467532.1"/>
    <property type="molecule type" value="Genomic_DNA"/>
</dbReference>
<evidence type="ECO:0000256" key="1">
    <source>
        <dbReference type="ARBA" id="ARBA00004123"/>
    </source>
</evidence>
<keyword evidence="4" id="KW-0804">Transcription</keyword>
<dbReference type="GO" id="GO:0005634">
    <property type="term" value="C:nucleus"/>
    <property type="evidence" value="ECO:0007669"/>
    <property type="project" value="UniProtKB-SubCell"/>
</dbReference>
<evidence type="ECO:0000256" key="3">
    <source>
        <dbReference type="ARBA" id="ARBA00023125"/>
    </source>
</evidence>
<evidence type="ECO:0000256" key="6">
    <source>
        <dbReference type="SAM" id="MobiDB-lite"/>
    </source>
</evidence>
<dbReference type="Pfam" id="PF02365">
    <property type="entry name" value="NAM"/>
    <property type="match status" value="1"/>
</dbReference>
<dbReference type="GO" id="GO:0009791">
    <property type="term" value="P:post-embryonic development"/>
    <property type="evidence" value="ECO:0007669"/>
    <property type="project" value="UniProtKB-ARBA"/>
</dbReference>
<keyword evidence="3" id="KW-0238">DNA-binding</keyword>
<dbReference type="PROSITE" id="PS51005">
    <property type="entry name" value="NAC"/>
    <property type="match status" value="1"/>
</dbReference>
<dbReference type="InterPro" id="IPR036093">
    <property type="entry name" value="NAC_dom_sf"/>
</dbReference>
<evidence type="ECO:0000313" key="8">
    <source>
        <dbReference type="EMBL" id="KAG6467532.1"/>
    </source>
</evidence>
<dbReference type="InterPro" id="IPR003441">
    <property type="entry name" value="NAC-dom"/>
</dbReference>
<comment type="caution">
    <text evidence="8">The sequence shown here is derived from an EMBL/GenBank/DDBJ whole genome shotgun (WGS) entry which is preliminary data.</text>
</comment>
<dbReference type="AlphaFoldDB" id="A0A8J5ET23"/>
<keyword evidence="2" id="KW-0805">Transcription regulation</keyword>
<protein>
    <recommendedName>
        <fullName evidence="7">NAC domain-containing protein</fullName>
    </recommendedName>
</protein>
<evidence type="ECO:0000259" key="7">
    <source>
        <dbReference type="PROSITE" id="PS51005"/>
    </source>
</evidence>